<feature type="region of interest" description="Disordered" evidence="1">
    <location>
        <begin position="1"/>
        <end position="40"/>
    </location>
</feature>
<evidence type="ECO:0000313" key="2">
    <source>
        <dbReference type="EMBL" id="KAJ7399778.1"/>
    </source>
</evidence>
<comment type="caution">
    <text evidence="2">The sequence shown here is derived from an EMBL/GenBank/DDBJ whole genome shotgun (WGS) entry which is preliminary data.</text>
</comment>
<dbReference type="EMBL" id="WHWB01036730">
    <property type="protein sequence ID" value="KAJ7399778.1"/>
    <property type="molecule type" value="Genomic_DNA"/>
</dbReference>
<name>A0ABQ9CJL8_9PASS</name>
<dbReference type="Proteomes" id="UP001145742">
    <property type="component" value="Unassembled WGS sequence"/>
</dbReference>
<gene>
    <name evidence="2" type="ORF">WISP_00217</name>
</gene>
<organism evidence="2 3">
    <name type="scientific">Willisornis vidua</name>
    <name type="common">Xingu scale-backed antbird</name>
    <dbReference type="NCBI Taxonomy" id="1566151"/>
    <lineage>
        <taxon>Eukaryota</taxon>
        <taxon>Metazoa</taxon>
        <taxon>Chordata</taxon>
        <taxon>Craniata</taxon>
        <taxon>Vertebrata</taxon>
        <taxon>Euteleostomi</taxon>
        <taxon>Archelosauria</taxon>
        <taxon>Archosauria</taxon>
        <taxon>Dinosauria</taxon>
        <taxon>Saurischia</taxon>
        <taxon>Theropoda</taxon>
        <taxon>Coelurosauria</taxon>
        <taxon>Aves</taxon>
        <taxon>Neognathae</taxon>
        <taxon>Neoaves</taxon>
        <taxon>Telluraves</taxon>
        <taxon>Australaves</taxon>
        <taxon>Passeriformes</taxon>
        <taxon>Thamnophilidae</taxon>
        <taxon>Willisornis</taxon>
    </lineage>
</organism>
<reference evidence="2" key="1">
    <citation type="submission" date="2019-10" db="EMBL/GenBank/DDBJ databases">
        <authorList>
            <person name="Soares A.E.R."/>
            <person name="Aleixo A."/>
            <person name="Schneider P."/>
            <person name="Miyaki C.Y."/>
            <person name="Schneider M.P."/>
            <person name="Mello C."/>
            <person name="Vasconcelos A.T.R."/>
        </authorList>
    </citation>
    <scope>NUCLEOTIDE SEQUENCE</scope>
    <source>
        <tissue evidence="2">Muscle</tissue>
    </source>
</reference>
<evidence type="ECO:0000256" key="1">
    <source>
        <dbReference type="SAM" id="MobiDB-lite"/>
    </source>
</evidence>
<sequence>MGILGPPGQQAPPPYPGQSPAAPPVLQQPSTPMFVSPPPKTQRLLHSEAYLKYIEGLSAESNSISKWDQTLAGSKVYT</sequence>
<proteinExistence type="predicted"/>
<protein>
    <submittedName>
        <fullName evidence="2">Uncharacterized protein</fullName>
    </submittedName>
</protein>
<accession>A0ABQ9CJL8</accession>
<feature type="compositionally biased region" description="Pro residues" evidence="1">
    <location>
        <begin position="9"/>
        <end position="23"/>
    </location>
</feature>
<keyword evidence="3" id="KW-1185">Reference proteome</keyword>
<evidence type="ECO:0000313" key="3">
    <source>
        <dbReference type="Proteomes" id="UP001145742"/>
    </source>
</evidence>